<dbReference type="NCBIfam" id="TIGR00360">
    <property type="entry name" value="ComEC_N-term"/>
    <property type="match status" value="1"/>
</dbReference>
<feature type="transmembrane region" description="Helical" evidence="6">
    <location>
        <begin position="258"/>
        <end position="280"/>
    </location>
</feature>
<dbReference type="GO" id="GO:0005886">
    <property type="term" value="C:plasma membrane"/>
    <property type="evidence" value="ECO:0007669"/>
    <property type="project" value="UniProtKB-SubCell"/>
</dbReference>
<evidence type="ECO:0000259" key="8">
    <source>
        <dbReference type="Pfam" id="PF13567"/>
    </source>
</evidence>
<name>A0A1B3WCX1_9FIRM</name>
<evidence type="ECO:0000256" key="4">
    <source>
        <dbReference type="ARBA" id="ARBA00022989"/>
    </source>
</evidence>
<accession>A0A1B3WCX1</accession>
<feature type="transmembrane region" description="Helical" evidence="6">
    <location>
        <begin position="330"/>
        <end position="348"/>
    </location>
</feature>
<keyword evidence="3 6" id="KW-0812">Transmembrane</keyword>
<dbReference type="AlphaFoldDB" id="A0A1B3WCX1"/>
<evidence type="ECO:0000313" key="9">
    <source>
        <dbReference type="EMBL" id="AOH38808.1"/>
    </source>
</evidence>
<feature type="transmembrane region" description="Helical" evidence="6">
    <location>
        <begin position="354"/>
        <end position="371"/>
    </location>
</feature>
<dbReference type="PANTHER" id="PTHR30619">
    <property type="entry name" value="DNA INTERNALIZATION/COMPETENCE PROTEIN COMEC/REC2"/>
    <property type="match status" value="1"/>
</dbReference>
<feature type="transmembrane region" description="Helical" evidence="6">
    <location>
        <begin position="410"/>
        <end position="430"/>
    </location>
</feature>
<dbReference type="Pfam" id="PF13567">
    <property type="entry name" value="DUF4131"/>
    <property type="match status" value="1"/>
</dbReference>
<dbReference type="KEGG" id="dpn:BCB69_01700"/>
<evidence type="ECO:0000259" key="7">
    <source>
        <dbReference type="Pfam" id="PF03772"/>
    </source>
</evidence>
<feature type="transmembrane region" description="Helical" evidence="6">
    <location>
        <begin position="383"/>
        <end position="404"/>
    </location>
</feature>
<feature type="domain" description="ComEC/Rec2-related protein" evidence="7">
    <location>
        <begin position="237"/>
        <end position="500"/>
    </location>
</feature>
<evidence type="ECO:0000256" key="6">
    <source>
        <dbReference type="SAM" id="Phobius"/>
    </source>
</evidence>
<keyword evidence="5 6" id="KW-0472">Membrane</keyword>
<feature type="transmembrane region" description="Helical" evidence="6">
    <location>
        <begin position="29"/>
        <end position="45"/>
    </location>
</feature>
<evidence type="ECO:0000256" key="1">
    <source>
        <dbReference type="ARBA" id="ARBA00004651"/>
    </source>
</evidence>
<dbReference type="PANTHER" id="PTHR30619:SF1">
    <property type="entry name" value="RECOMBINATION PROTEIN 2"/>
    <property type="match status" value="1"/>
</dbReference>
<evidence type="ECO:0000256" key="3">
    <source>
        <dbReference type="ARBA" id="ARBA00022692"/>
    </source>
</evidence>
<evidence type="ECO:0000256" key="5">
    <source>
        <dbReference type="ARBA" id="ARBA00023136"/>
    </source>
</evidence>
<evidence type="ECO:0000313" key="10">
    <source>
        <dbReference type="Proteomes" id="UP000094757"/>
    </source>
</evidence>
<organism evidence="9 10">
    <name type="scientific">Dialister pneumosintes</name>
    <dbReference type="NCBI Taxonomy" id="39950"/>
    <lineage>
        <taxon>Bacteria</taxon>
        <taxon>Bacillati</taxon>
        <taxon>Bacillota</taxon>
        <taxon>Negativicutes</taxon>
        <taxon>Veillonellales</taxon>
        <taxon>Veillonellaceae</taxon>
        <taxon>Dialister</taxon>
    </lineage>
</organism>
<dbReference type="STRING" id="39950.BCB69_01700"/>
<evidence type="ECO:0008006" key="11">
    <source>
        <dbReference type="Google" id="ProtNLM"/>
    </source>
</evidence>
<dbReference type="InterPro" id="IPR052159">
    <property type="entry name" value="Competence_DNA_uptake"/>
</dbReference>
<reference evidence="10" key="1">
    <citation type="submission" date="2016-08" db="EMBL/GenBank/DDBJ databases">
        <authorList>
            <person name="Holder M.E."/>
            <person name="Ajami N.J."/>
            <person name="Petrosino J.F."/>
        </authorList>
    </citation>
    <scope>NUCLEOTIDE SEQUENCE [LARGE SCALE GENOMIC DNA]</scope>
    <source>
        <strain evidence="10">F0677</strain>
    </source>
</reference>
<feature type="transmembrane region" description="Helical" evidence="6">
    <location>
        <begin position="437"/>
        <end position="459"/>
    </location>
</feature>
<evidence type="ECO:0000256" key="2">
    <source>
        <dbReference type="ARBA" id="ARBA00022475"/>
    </source>
</evidence>
<dbReference type="InterPro" id="IPR004477">
    <property type="entry name" value="ComEC_N"/>
</dbReference>
<keyword evidence="4 6" id="KW-1133">Transmembrane helix</keyword>
<feature type="transmembrane region" description="Helical" evidence="6">
    <location>
        <begin position="506"/>
        <end position="524"/>
    </location>
</feature>
<protein>
    <recommendedName>
        <fullName evidence="11">ComEC/Rec2-related protein domain-containing protein</fullName>
    </recommendedName>
</protein>
<feature type="domain" description="DUF4131" evidence="8">
    <location>
        <begin position="28"/>
        <end position="190"/>
    </location>
</feature>
<feature type="transmembrane region" description="Helical" evidence="6">
    <location>
        <begin position="286"/>
        <end position="309"/>
    </location>
</feature>
<proteinExistence type="predicted"/>
<keyword evidence="2" id="KW-1003">Cell membrane</keyword>
<comment type="subcellular location">
    <subcellularLocation>
        <location evidence="1">Cell membrane</location>
        <topology evidence="1">Multi-pass membrane protein</topology>
    </subcellularLocation>
</comment>
<gene>
    <name evidence="9" type="ORF">BCB69_01700</name>
</gene>
<dbReference type="EMBL" id="CP017037">
    <property type="protein sequence ID" value="AOH38808.1"/>
    <property type="molecule type" value="Genomic_DNA"/>
</dbReference>
<dbReference type="Pfam" id="PF03772">
    <property type="entry name" value="Competence"/>
    <property type="match status" value="1"/>
</dbReference>
<dbReference type="InterPro" id="IPR025405">
    <property type="entry name" value="DUF4131"/>
</dbReference>
<dbReference type="Proteomes" id="UP000094757">
    <property type="component" value="Chromosome"/>
</dbReference>
<sequence length="746" mass="84440">MMKYGLLLGATLFSIGILLKECISGSFLYIGLIFIFLCGVFVCLWKKYFHIKGIIICGVGLLITAGVLRAHIEEIDWQRYSSFAVGHTGSYQVIVAGEPEKVFGKSGKIRLLVDLEHGNFENHERYLLRGKAYVYTAEVEKIISIKPGDRLLIFGKLYPLRFYKNPGKINLEKRAQSQRVLGHIYVKNVKDVVYKNTSHRYLVNRWVYQLKCDVKSYFLKYMDTTRSSILMTLLFGGSYQELPDTVVKDFSVTGIIHILSVSGSHIAVVLSFLFLIGKWLHAPKKIIVIVSIVSMCGYALMASLVPSVIRATLMGILSAMGLLCNRDRDALNLLGGAVLLMLIWKPLLLYDISFQLSASASLGILLFFRNVSSLLQKQNWIPFWVSEGIALAISAQLVTLPFVLYNFHAFPVYFILSNLLVTPFLEMALLLGLGASLLFLIVSPIAELFLYIADCFIGYGTAINQQIASLPYASLNLRGLTPLEVLGYYVLLLVIFFRKHLWKFKIGTWFTLLSTLLIGIGIIIEKLCMPSLVVSILDVSPAQVFIVQSIEKTILFIKLPGVIHPCLKEEIESYLSFKGIFSIDVLVLESSELKETTDFSLSIPIKSIWIKGINKENLPFWTQYPAIDRNVKRLMIGKNLRIHSVGNSWGIYNHDKGIMIDRGEFVTLKSKLPINHVVWIQDFYGFKPEILDDKIKILHPEVIVFMEKEFIDEEYKNILSEGLKYPVLNSKDGCIILYCYHHWSSG</sequence>
<feature type="transmembrane region" description="Helical" evidence="6">
    <location>
        <begin position="479"/>
        <end position="497"/>
    </location>
</feature>